<dbReference type="Pfam" id="PF24883">
    <property type="entry name" value="NPHP3_N"/>
    <property type="match status" value="1"/>
</dbReference>
<dbReference type="AlphaFoldDB" id="A0A0D2M7T3"/>
<feature type="domain" description="NACHT" evidence="2">
    <location>
        <begin position="78"/>
        <end position="231"/>
    </location>
</feature>
<gene>
    <name evidence="3" type="ORF">HYPSUDRAFT_204702</name>
</gene>
<dbReference type="EMBL" id="KN817579">
    <property type="protein sequence ID" value="KJA19303.1"/>
    <property type="molecule type" value="Genomic_DNA"/>
</dbReference>
<evidence type="ECO:0000259" key="2">
    <source>
        <dbReference type="PROSITE" id="PS50837"/>
    </source>
</evidence>
<accession>A0A0D2M7T3</accession>
<dbReference type="PANTHER" id="PTHR10039">
    <property type="entry name" value="AMELOGENIN"/>
    <property type="match status" value="1"/>
</dbReference>
<proteinExistence type="predicted"/>
<dbReference type="InterPro" id="IPR007111">
    <property type="entry name" value="NACHT_NTPase"/>
</dbReference>
<keyword evidence="4" id="KW-1185">Reference proteome</keyword>
<sequence>MSILSYSKDVTINGGIFTAVTTSPTQMGIDILVKASNPNAMHNSSARYDPPKCHPGTREAILEHIMQWIFGSDDRDALILWLYGPAGAGKSAILQSIAEKCAALDILLASFFFSRSDSSRDHPGPLIATIASQISARIPEMSTALHAAIVRDPMIFEKTLDAQIDLLIVEPLRHLVQSGYFAYHSSSPRLVLIDGLDECDDQGQRRGVLRAIARALCVHKLPFIFLVSSRPETDIRFSFDSAELADLWDSLVLDNSYTTRDDIRLFLTDSFQYIKETHPLKEHIPPSWPTSSVIDTLIAKSSGQFIYPSVIIQYISALNVSPRQQLDVVLGIRAARSSDVPFAEIDALYMHILSSVQDTQLMLDILAILMNYFFHIGQTRRSLDIAAFLGADQEDVISTFPMHR</sequence>
<name>A0A0D2M7T3_HYPSF</name>
<dbReference type="PROSITE" id="PS50837">
    <property type="entry name" value="NACHT"/>
    <property type="match status" value="1"/>
</dbReference>
<dbReference type="PANTHER" id="PTHR10039:SF14">
    <property type="entry name" value="NACHT DOMAIN-CONTAINING PROTEIN"/>
    <property type="match status" value="1"/>
</dbReference>
<dbReference type="InterPro" id="IPR027417">
    <property type="entry name" value="P-loop_NTPase"/>
</dbReference>
<dbReference type="OrthoDB" id="4760524at2759"/>
<dbReference type="STRING" id="945553.A0A0D2M7T3"/>
<dbReference type="SUPFAM" id="SSF52540">
    <property type="entry name" value="P-loop containing nucleoside triphosphate hydrolases"/>
    <property type="match status" value="1"/>
</dbReference>
<keyword evidence="1" id="KW-0677">Repeat</keyword>
<organism evidence="3 4">
    <name type="scientific">Hypholoma sublateritium (strain FD-334 SS-4)</name>
    <dbReference type="NCBI Taxonomy" id="945553"/>
    <lineage>
        <taxon>Eukaryota</taxon>
        <taxon>Fungi</taxon>
        <taxon>Dikarya</taxon>
        <taxon>Basidiomycota</taxon>
        <taxon>Agaricomycotina</taxon>
        <taxon>Agaricomycetes</taxon>
        <taxon>Agaricomycetidae</taxon>
        <taxon>Agaricales</taxon>
        <taxon>Agaricineae</taxon>
        <taxon>Strophariaceae</taxon>
        <taxon>Hypholoma</taxon>
    </lineage>
</organism>
<dbReference type="InterPro" id="IPR056884">
    <property type="entry name" value="NPHP3-like_N"/>
</dbReference>
<reference evidence="4" key="1">
    <citation type="submission" date="2014-04" db="EMBL/GenBank/DDBJ databases">
        <title>Evolutionary Origins and Diversification of the Mycorrhizal Mutualists.</title>
        <authorList>
            <consortium name="DOE Joint Genome Institute"/>
            <consortium name="Mycorrhizal Genomics Consortium"/>
            <person name="Kohler A."/>
            <person name="Kuo A."/>
            <person name="Nagy L.G."/>
            <person name="Floudas D."/>
            <person name="Copeland A."/>
            <person name="Barry K.W."/>
            <person name="Cichocki N."/>
            <person name="Veneault-Fourrey C."/>
            <person name="LaButti K."/>
            <person name="Lindquist E.A."/>
            <person name="Lipzen A."/>
            <person name="Lundell T."/>
            <person name="Morin E."/>
            <person name="Murat C."/>
            <person name="Riley R."/>
            <person name="Ohm R."/>
            <person name="Sun H."/>
            <person name="Tunlid A."/>
            <person name="Henrissat B."/>
            <person name="Grigoriev I.V."/>
            <person name="Hibbett D.S."/>
            <person name="Martin F."/>
        </authorList>
    </citation>
    <scope>NUCLEOTIDE SEQUENCE [LARGE SCALE GENOMIC DNA]</scope>
    <source>
        <strain evidence="4">FD-334 SS-4</strain>
    </source>
</reference>
<evidence type="ECO:0000256" key="1">
    <source>
        <dbReference type="ARBA" id="ARBA00022737"/>
    </source>
</evidence>
<evidence type="ECO:0000313" key="3">
    <source>
        <dbReference type="EMBL" id="KJA19303.1"/>
    </source>
</evidence>
<protein>
    <recommendedName>
        <fullName evidence="2">NACHT domain-containing protein</fullName>
    </recommendedName>
</protein>
<dbReference type="Proteomes" id="UP000054270">
    <property type="component" value="Unassembled WGS sequence"/>
</dbReference>
<evidence type="ECO:0000313" key="4">
    <source>
        <dbReference type="Proteomes" id="UP000054270"/>
    </source>
</evidence>
<dbReference type="Gene3D" id="3.40.50.300">
    <property type="entry name" value="P-loop containing nucleotide triphosphate hydrolases"/>
    <property type="match status" value="1"/>
</dbReference>
<dbReference type="OMA" id="IWRASIF"/>